<sequence length="111" mass="12728">MKSSEQKIKDDINAQNRRMSVLVLKSWLWIVLSIILVLSACAGVIWWQGNMILANQLEIDQQNLTIEELKLKGGNIQLDKCGERICIAQAKDGKVWTRRIDSRPMFIPEGY</sequence>
<name>F9S038_9VIBR</name>
<evidence type="ECO:0000256" key="1">
    <source>
        <dbReference type="SAM" id="Phobius"/>
    </source>
</evidence>
<keyword evidence="3" id="KW-1185">Reference proteome</keyword>
<comment type="caution">
    <text evidence="2">The sequence shown here is derived from an EMBL/GenBank/DDBJ whole genome shotgun (WGS) entry which is preliminary data.</text>
</comment>
<dbReference type="EMBL" id="AFWF01000079">
    <property type="protein sequence ID" value="EGU43803.1"/>
    <property type="molecule type" value="Genomic_DNA"/>
</dbReference>
<gene>
    <name evidence="2" type="ORF">VII00023_14116</name>
</gene>
<accession>F9S038</accession>
<protein>
    <submittedName>
        <fullName evidence="2">Mobilization protein</fullName>
    </submittedName>
</protein>
<proteinExistence type="predicted"/>
<evidence type="ECO:0000313" key="2">
    <source>
        <dbReference type="EMBL" id="EGU43803.1"/>
    </source>
</evidence>
<reference evidence="2 3" key="1">
    <citation type="journal article" date="2012" name="Int. J. Syst. Evol. Microbiol.">
        <title>Vibrio caribbeanicus sp. nov., isolated from the marine sponge Scleritoderma cyanea.</title>
        <authorList>
            <person name="Hoffmann M."/>
            <person name="Monday S.R."/>
            <person name="Allard M.W."/>
            <person name="Strain E.A."/>
            <person name="Whittaker P."/>
            <person name="Naum M."/>
            <person name="McCarthy P.J."/>
            <person name="Lopez J.V."/>
            <person name="Fischer M."/>
            <person name="Brown E.W."/>
        </authorList>
    </citation>
    <scope>NUCLEOTIDE SEQUENCE [LARGE SCALE GENOMIC DNA]</scope>
    <source>
        <strain evidence="2 3">ATCC 700023</strain>
    </source>
</reference>
<evidence type="ECO:0000313" key="3">
    <source>
        <dbReference type="Proteomes" id="UP000004605"/>
    </source>
</evidence>
<keyword evidence="1" id="KW-0472">Membrane</keyword>
<organism evidence="2 3">
    <name type="scientific">Vibrio ichthyoenteri ATCC 700023</name>
    <dbReference type="NCBI Taxonomy" id="870968"/>
    <lineage>
        <taxon>Bacteria</taxon>
        <taxon>Pseudomonadati</taxon>
        <taxon>Pseudomonadota</taxon>
        <taxon>Gammaproteobacteria</taxon>
        <taxon>Vibrionales</taxon>
        <taxon>Vibrionaceae</taxon>
        <taxon>Vibrio</taxon>
    </lineage>
</organism>
<keyword evidence="1" id="KW-0812">Transmembrane</keyword>
<feature type="transmembrane region" description="Helical" evidence="1">
    <location>
        <begin position="27"/>
        <end position="47"/>
    </location>
</feature>
<dbReference type="Proteomes" id="UP000004605">
    <property type="component" value="Unassembled WGS sequence"/>
</dbReference>
<dbReference type="AlphaFoldDB" id="F9S038"/>
<keyword evidence="1" id="KW-1133">Transmembrane helix</keyword>